<feature type="domain" description="C2H2-type" evidence="17">
    <location>
        <begin position="99"/>
        <end position="126"/>
    </location>
</feature>
<dbReference type="EMBL" id="AGCU01162464">
    <property type="status" value="NOT_ANNOTATED_CDS"/>
    <property type="molecule type" value="Genomic_DNA"/>
</dbReference>
<evidence type="ECO:0000256" key="5">
    <source>
        <dbReference type="ARBA" id="ARBA00022553"/>
    </source>
</evidence>
<dbReference type="Proteomes" id="UP000007267">
    <property type="component" value="Unassembled WGS sequence"/>
</dbReference>
<keyword evidence="10" id="KW-0832">Ubl conjugation</keyword>
<sequence length="191" mass="22060">MAQASLLACEGLSGVCLVPTVASKKMMPKQSSKQTENGERGTSPNVLFSFLKGHRQESEKSRSRKEEEPAEASQPKKTIKKVMVIEQNGSFQLRIPKNFICEHCYGAFRSSYHLKRHILIHTGEKPFECDVCDMRFIQKYHLERHKRVHSGEKPYQCERCMQSFSRTDRLLRHKRMCQGCQTKTPDSQLLL</sequence>
<evidence type="ECO:0000256" key="15">
    <source>
        <dbReference type="PROSITE-ProRule" id="PRU00042"/>
    </source>
</evidence>
<dbReference type="GO" id="GO:0005634">
    <property type="term" value="C:nucleus"/>
    <property type="evidence" value="ECO:0007669"/>
    <property type="project" value="UniProtKB-SubCell"/>
</dbReference>
<dbReference type="eggNOG" id="KOG1721">
    <property type="taxonomic scope" value="Eukaryota"/>
</dbReference>
<comment type="similarity">
    <text evidence="3">Belongs to the krueppel C2H2-type zinc-finger protein family.</text>
</comment>
<protein>
    <recommendedName>
        <fullName evidence="14">Zinc finger protein 740</fullName>
    </recommendedName>
</protein>
<comment type="subcellular location">
    <subcellularLocation>
        <location evidence="2">Nucleus</location>
    </subcellularLocation>
</comment>
<dbReference type="FunFam" id="3.30.160.60:FF:000042">
    <property type="entry name" value="Zinc finger protein 148"/>
    <property type="match status" value="1"/>
</dbReference>
<evidence type="ECO:0000256" key="4">
    <source>
        <dbReference type="ARBA" id="ARBA00022499"/>
    </source>
</evidence>
<dbReference type="STRING" id="13735.ENSPSIP00000003141"/>
<keyword evidence="13" id="KW-0539">Nucleus</keyword>
<evidence type="ECO:0000256" key="16">
    <source>
        <dbReference type="SAM" id="MobiDB-lite"/>
    </source>
</evidence>
<reference evidence="18" key="3">
    <citation type="submission" date="2025-08" db="UniProtKB">
        <authorList>
            <consortium name="Ensembl"/>
        </authorList>
    </citation>
    <scope>IDENTIFICATION</scope>
</reference>
<gene>
    <name evidence="18" type="primary">ZNF740</name>
</gene>
<feature type="domain" description="C2H2-type" evidence="17">
    <location>
        <begin position="127"/>
        <end position="154"/>
    </location>
</feature>
<evidence type="ECO:0000256" key="12">
    <source>
        <dbReference type="ARBA" id="ARBA00023163"/>
    </source>
</evidence>
<organism evidence="18 19">
    <name type="scientific">Pelodiscus sinensis</name>
    <name type="common">Chinese softshell turtle</name>
    <name type="synonym">Trionyx sinensis</name>
    <dbReference type="NCBI Taxonomy" id="13735"/>
    <lineage>
        <taxon>Eukaryota</taxon>
        <taxon>Metazoa</taxon>
        <taxon>Chordata</taxon>
        <taxon>Craniata</taxon>
        <taxon>Vertebrata</taxon>
        <taxon>Euteleostomi</taxon>
        <taxon>Archelosauria</taxon>
        <taxon>Testudinata</taxon>
        <taxon>Testudines</taxon>
        <taxon>Cryptodira</taxon>
        <taxon>Trionychia</taxon>
        <taxon>Trionychidae</taxon>
        <taxon>Pelodiscus</taxon>
    </lineage>
</organism>
<evidence type="ECO:0000256" key="2">
    <source>
        <dbReference type="ARBA" id="ARBA00004123"/>
    </source>
</evidence>
<dbReference type="GO" id="GO:0008270">
    <property type="term" value="F:zinc ion binding"/>
    <property type="evidence" value="ECO:0007669"/>
    <property type="project" value="UniProtKB-KW"/>
</dbReference>
<evidence type="ECO:0000256" key="7">
    <source>
        <dbReference type="ARBA" id="ARBA00022737"/>
    </source>
</evidence>
<dbReference type="GO" id="GO:0000981">
    <property type="term" value="F:DNA-binding transcription factor activity, RNA polymerase II-specific"/>
    <property type="evidence" value="ECO:0007669"/>
    <property type="project" value="TreeGrafter"/>
</dbReference>
<dbReference type="Pfam" id="PF13465">
    <property type="entry name" value="zf-H2C2_2"/>
    <property type="match status" value="1"/>
</dbReference>
<keyword evidence="5" id="KW-0597">Phosphoprotein</keyword>
<comment type="function">
    <text evidence="1">May be involved in transcriptional regulation.</text>
</comment>
<evidence type="ECO:0000256" key="1">
    <source>
        <dbReference type="ARBA" id="ARBA00003767"/>
    </source>
</evidence>
<keyword evidence="11" id="KW-0805">Transcription regulation</keyword>
<name>K7F531_PELSI</name>
<dbReference type="FunFam" id="3.30.160.60:FF:000460">
    <property type="entry name" value="Putative zinc finger protein 740"/>
    <property type="match status" value="1"/>
</dbReference>
<dbReference type="SUPFAM" id="SSF57667">
    <property type="entry name" value="beta-beta-alpha zinc fingers"/>
    <property type="match status" value="2"/>
</dbReference>
<dbReference type="InterPro" id="IPR013087">
    <property type="entry name" value="Znf_C2H2_type"/>
</dbReference>
<evidence type="ECO:0000256" key="3">
    <source>
        <dbReference type="ARBA" id="ARBA00006991"/>
    </source>
</evidence>
<keyword evidence="4" id="KW-1017">Isopeptide bond</keyword>
<evidence type="ECO:0000256" key="9">
    <source>
        <dbReference type="ARBA" id="ARBA00022833"/>
    </source>
</evidence>
<dbReference type="FunFam" id="3.30.160.60:FF:000230">
    <property type="entry name" value="Zinc finger protein 148"/>
    <property type="match status" value="1"/>
</dbReference>
<dbReference type="GeneTree" id="ENSGT00940000159609"/>
<feature type="region of interest" description="Disordered" evidence="16">
    <location>
        <begin position="24"/>
        <end position="76"/>
    </location>
</feature>
<evidence type="ECO:0000259" key="17">
    <source>
        <dbReference type="PROSITE" id="PS50157"/>
    </source>
</evidence>
<keyword evidence="19" id="KW-1185">Reference proteome</keyword>
<evidence type="ECO:0000313" key="18">
    <source>
        <dbReference type="Ensembl" id="ENSPSIP00000003141.1"/>
    </source>
</evidence>
<evidence type="ECO:0000256" key="10">
    <source>
        <dbReference type="ARBA" id="ARBA00022843"/>
    </source>
</evidence>
<keyword evidence="7" id="KW-0677">Repeat</keyword>
<dbReference type="GO" id="GO:1990837">
    <property type="term" value="F:sequence-specific double-stranded DNA binding"/>
    <property type="evidence" value="ECO:0007669"/>
    <property type="project" value="Ensembl"/>
</dbReference>
<evidence type="ECO:0000256" key="11">
    <source>
        <dbReference type="ARBA" id="ARBA00023015"/>
    </source>
</evidence>
<feature type="compositionally biased region" description="Basic and acidic residues" evidence="16">
    <location>
        <begin position="54"/>
        <end position="67"/>
    </location>
</feature>
<dbReference type="AlphaFoldDB" id="K7F531"/>
<keyword evidence="8 15" id="KW-0863">Zinc-finger</keyword>
<reference evidence="19" key="2">
    <citation type="journal article" date="2013" name="Nat. Genet.">
        <title>The draft genomes of soft-shell turtle and green sea turtle yield insights into the development and evolution of the turtle-specific body plan.</title>
        <authorList>
            <person name="Wang Z."/>
            <person name="Pascual-Anaya J."/>
            <person name="Zadissa A."/>
            <person name="Li W."/>
            <person name="Niimura Y."/>
            <person name="Huang Z."/>
            <person name="Li C."/>
            <person name="White S."/>
            <person name="Xiong Z."/>
            <person name="Fang D."/>
            <person name="Wang B."/>
            <person name="Ming Y."/>
            <person name="Chen Y."/>
            <person name="Zheng Y."/>
            <person name="Kuraku S."/>
            <person name="Pignatelli M."/>
            <person name="Herrero J."/>
            <person name="Beal K."/>
            <person name="Nozawa M."/>
            <person name="Li Q."/>
            <person name="Wang J."/>
            <person name="Zhang H."/>
            <person name="Yu L."/>
            <person name="Shigenobu S."/>
            <person name="Wang J."/>
            <person name="Liu J."/>
            <person name="Flicek P."/>
            <person name="Searle S."/>
            <person name="Wang J."/>
            <person name="Kuratani S."/>
            <person name="Yin Y."/>
            <person name="Aken B."/>
            <person name="Zhang G."/>
            <person name="Irie N."/>
        </authorList>
    </citation>
    <scope>NUCLEOTIDE SEQUENCE [LARGE SCALE GENOMIC DNA]</scope>
    <source>
        <strain evidence="19">Daiwa-1</strain>
    </source>
</reference>
<feature type="compositionally biased region" description="Low complexity" evidence="16">
    <location>
        <begin position="24"/>
        <end position="34"/>
    </location>
</feature>
<dbReference type="Ensembl" id="ENSPSIT00000003154.1">
    <property type="protein sequence ID" value="ENSPSIP00000003141.1"/>
    <property type="gene ID" value="ENSPSIG00000003019.1"/>
</dbReference>
<dbReference type="HOGENOM" id="CLU_093195_0_0_1"/>
<evidence type="ECO:0000256" key="13">
    <source>
        <dbReference type="ARBA" id="ARBA00023242"/>
    </source>
</evidence>
<dbReference type="PANTHER" id="PTHR24394:SF57">
    <property type="entry name" value="ZINC FINGER PROTEIN 740"/>
    <property type="match status" value="1"/>
</dbReference>
<keyword evidence="6" id="KW-0479">Metal-binding</keyword>
<dbReference type="PROSITE" id="PS50157">
    <property type="entry name" value="ZINC_FINGER_C2H2_2"/>
    <property type="match status" value="3"/>
</dbReference>
<dbReference type="OMA" id="FICQHCF"/>
<proteinExistence type="inferred from homology"/>
<dbReference type="PROSITE" id="PS00028">
    <property type="entry name" value="ZINC_FINGER_C2H2_1"/>
    <property type="match status" value="2"/>
</dbReference>
<reference evidence="19" key="1">
    <citation type="submission" date="2011-10" db="EMBL/GenBank/DDBJ databases">
        <authorList>
            <consortium name="Soft-shell Turtle Genome Consortium"/>
        </authorList>
    </citation>
    <scope>NUCLEOTIDE SEQUENCE [LARGE SCALE GENOMIC DNA]</scope>
    <source>
        <strain evidence="19">Daiwa-1</strain>
    </source>
</reference>
<accession>K7F531</accession>
<dbReference type="SMART" id="SM00355">
    <property type="entry name" value="ZnF_C2H2"/>
    <property type="match status" value="3"/>
</dbReference>
<evidence type="ECO:0000256" key="6">
    <source>
        <dbReference type="ARBA" id="ARBA00022723"/>
    </source>
</evidence>
<keyword evidence="9" id="KW-0862">Zinc</keyword>
<dbReference type="Gene3D" id="3.30.160.60">
    <property type="entry name" value="Classic Zinc Finger"/>
    <property type="match status" value="3"/>
</dbReference>
<reference evidence="18" key="4">
    <citation type="submission" date="2025-09" db="UniProtKB">
        <authorList>
            <consortium name="Ensembl"/>
        </authorList>
    </citation>
    <scope>IDENTIFICATION</scope>
</reference>
<feature type="domain" description="C2H2-type" evidence="17">
    <location>
        <begin position="155"/>
        <end position="182"/>
    </location>
</feature>
<evidence type="ECO:0000313" key="19">
    <source>
        <dbReference type="Proteomes" id="UP000007267"/>
    </source>
</evidence>
<evidence type="ECO:0000256" key="8">
    <source>
        <dbReference type="ARBA" id="ARBA00022771"/>
    </source>
</evidence>
<keyword evidence="12" id="KW-0804">Transcription</keyword>
<evidence type="ECO:0000256" key="14">
    <source>
        <dbReference type="ARBA" id="ARBA00069113"/>
    </source>
</evidence>
<dbReference type="PANTHER" id="PTHR24394">
    <property type="entry name" value="ZINC FINGER PROTEIN"/>
    <property type="match status" value="1"/>
</dbReference>
<dbReference type="InterPro" id="IPR036236">
    <property type="entry name" value="Znf_C2H2_sf"/>
</dbReference>